<dbReference type="VEuPathDB" id="TriTrypDB:BSAL_01945c"/>
<evidence type="ECO:0000256" key="2">
    <source>
        <dbReference type="SAM" id="MobiDB-lite"/>
    </source>
</evidence>
<feature type="coiled-coil region" evidence="1">
    <location>
        <begin position="39"/>
        <end position="101"/>
    </location>
</feature>
<organism evidence="3 4">
    <name type="scientific">Bodo saltans</name>
    <name type="common">Flagellated protozoan</name>
    <dbReference type="NCBI Taxonomy" id="75058"/>
    <lineage>
        <taxon>Eukaryota</taxon>
        <taxon>Discoba</taxon>
        <taxon>Euglenozoa</taxon>
        <taxon>Kinetoplastea</taxon>
        <taxon>Metakinetoplastina</taxon>
        <taxon>Eubodonida</taxon>
        <taxon>Bodonidae</taxon>
        <taxon>Bodo</taxon>
    </lineage>
</organism>
<keyword evidence="1" id="KW-0175">Coiled coil</keyword>
<evidence type="ECO:0000256" key="1">
    <source>
        <dbReference type="SAM" id="Coils"/>
    </source>
</evidence>
<evidence type="ECO:0000313" key="3">
    <source>
        <dbReference type="EMBL" id="CUI15001.1"/>
    </source>
</evidence>
<accession>A0A0S4KKA8</accession>
<keyword evidence="4" id="KW-1185">Reference proteome</keyword>
<reference evidence="4" key="1">
    <citation type="submission" date="2015-09" db="EMBL/GenBank/DDBJ databases">
        <authorList>
            <consortium name="Pathogen Informatics"/>
        </authorList>
    </citation>
    <scope>NUCLEOTIDE SEQUENCE [LARGE SCALE GENOMIC DNA]</scope>
    <source>
        <strain evidence="4">Lake Konstanz</strain>
    </source>
</reference>
<feature type="region of interest" description="Disordered" evidence="2">
    <location>
        <begin position="1"/>
        <end position="26"/>
    </location>
</feature>
<dbReference type="AlphaFoldDB" id="A0A0S4KKA8"/>
<gene>
    <name evidence="3" type="ORF">BSAL_01945c</name>
</gene>
<evidence type="ECO:0000313" key="4">
    <source>
        <dbReference type="Proteomes" id="UP000051952"/>
    </source>
</evidence>
<dbReference type="Proteomes" id="UP000051952">
    <property type="component" value="Unassembled WGS sequence"/>
</dbReference>
<name>A0A0S4KKA8_BODSA</name>
<sequence length="358" mass="40381">MSRTFKDVRQPTHNVSGAPPEDGAPHDAEQVIHHLQQALDNANRDVSTLRTVVKTLEKAVSQLQADKSQATYELQDAKHYIRQHEDEIKRLSNICEAQTATIQRMAMDHADEMVHEQQTSQKEIARLRAHTERLSGQLTLSNGGPRQLGSTTTPQALPWNLISKQPTHPIHIVRKVILSDQRREELGLVHISPELDGEDDDEDVHRQGSSGGELLDALLEERSADAPHSEDDATWRNICRRLHQVLSDRRRVHHLLLEDTPTEFLLRSRSIMVTEWVALQSDLARLDRHVVGFVSFLESCLLSQGRQAVPPDAATSRRLAANIGQHLESLTSSMSDIMVQCSNVREHCFSEVDKMLHS</sequence>
<feature type="compositionally biased region" description="Basic and acidic residues" evidence="2">
    <location>
        <begin position="1"/>
        <end position="10"/>
    </location>
</feature>
<dbReference type="EMBL" id="CYKH01001743">
    <property type="protein sequence ID" value="CUI15001.1"/>
    <property type="molecule type" value="Genomic_DNA"/>
</dbReference>
<proteinExistence type="predicted"/>
<protein>
    <submittedName>
        <fullName evidence="3">Uncharacterized protein</fullName>
    </submittedName>
</protein>